<sequence>MIKWRKGKVVEILQETDKIQIVKIDIRDKEVKAIHYLQFGDRLETGDEVILNQTATHLRLGTGGYDFVAIPLTKYQSDLINNQKQNGHIMKLRYTPYQFSVLSCEEQSSPYHDLFTEPKSLEGLPVLIGELHSMLPIVVTMIRQLEIQEDLFPRRIVYIMTDGGSLPISFSKHVAILKEKKWLDYTITIGHSFGGDLEAVNIYTGLLAAKHLLHADIAVVVMGPGIVGTGTWLGHTGVEHGEIINAVNILKGYPISIIRASEMDQRSRHRGISHHSITALQTISLTSSAVPFPVWLEKDYPEIFDLLKKVTLTKHNLIPVTLKETDVIEILQKYPKVITSMGRTVKDDPLFFDFVASAAYFAHQYQKSFYS</sequence>
<accession>A0A4R3KKQ8</accession>
<dbReference type="OrthoDB" id="3401376at2"/>
<organism evidence="1 2">
    <name type="scientific">Tepidibacillus fermentans</name>
    <dbReference type="NCBI Taxonomy" id="1281767"/>
    <lineage>
        <taxon>Bacteria</taxon>
        <taxon>Bacillati</taxon>
        <taxon>Bacillota</taxon>
        <taxon>Bacilli</taxon>
        <taxon>Bacillales</taxon>
        <taxon>Bacillaceae</taxon>
        <taxon>Tepidibacillus</taxon>
    </lineage>
</organism>
<reference evidence="1 2" key="1">
    <citation type="submission" date="2019-03" db="EMBL/GenBank/DDBJ databases">
        <title>Genomic Encyclopedia of Type Strains, Phase IV (KMG-IV): sequencing the most valuable type-strain genomes for metagenomic binning, comparative biology and taxonomic classification.</title>
        <authorList>
            <person name="Goeker M."/>
        </authorList>
    </citation>
    <scope>NUCLEOTIDE SEQUENCE [LARGE SCALE GENOMIC DNA]</scope>
    <source>
        <strain evidence="1 2">DSM 23802</strain>
    </source>
</reference>
<comment type="caution">
    <text evidence="1">The sequence shown here is derived from an EMBL/GenBank/DDBJ whole genome shotgun (WGS) entry which is preliminary data.</text>
</comment>
<dbReference type="Pfam" id="PF12982">
    <property type="entry name" value="DUF3866"/>
    <property type="match status" value="1"/>
</dbReference>
<dbReference type="AlphaFoldDB" id="A0A4R3KKQ8"/>
<evidence type="ECO:0000313" key="1">
    <source>
        <dbReference type="EMBL" id="TCS84070.1"/>
    </source>
</evidence>
<dbReference type="RefSeq" id="WP_132766934.1">
    <property type="nucleotide sequence ID" value="NZ_SMAB01000002.1"/>
</dbReference>
<keyword evidence="2" id="KW-1185">Reference proteome</keyword>
<proteinExistence type="predicted"/>
<dbReference type="EMBL" id="SMAB01000002">
    <property type="protein sequence ID" value="TCS84070.1"/>
    <property type="molecule type" value="Genomic_DNA"/>
</dbReference>
<gene>
    <name evidence="1" type="ORF">EDD72_102111</name>
</gene>
<protein>
    <submittedName>
        <fullName evidence="1">Uncharacterized protein DUF3866</fullName>
    </submittedName>
</protein>
<dbReference type="InterPro" id="IPR024479">
    <property type="entry name" value="DUF3866"/>
</dbReference>
<evidence type="ECO:0000313" key="2">
    <source>
        <dbReference type="Proteomes" id="UP000295788"/>
    </source>
</evidence>
<dbReference type="Proteomes" id="UP000295788">
    <property type="component" value="Unassembled WGS sequence"/>
</dbReference>
<name>A0A4R3KKQ8_9BACI</name>